<proteinExistence type="predicted"/>
<accession>H2B019</accession>
<organism evidence="1 2">
    <name type="scientific">Kazachstania africana (strain ATCC 22294 / BCRC 22015 / CBS 2517 / CECT 1963 / NBRC 1671 / NRRL Y-8276)</name>
    <name type="common">Yeast</name>
    <name type="synonym">Kluyveromyces africanus</name>
    <dbReference type="NCBI Taxonomy" id="1071382"/>
    <lineage>
        <taxon>Eukaryota</taxon>
        <taxon>Fungi</taxon>
        <taxon>Dikarya</taxon>
        <taxon>Ascomycota</taxon>
        <taxon>Saccharomycotina</taxon>
        <taxon>Saccharomycetes</taxon>
        <taxon>Saccharomycetales</taxon>
        <taxon>Saccharomycetaceae</taxon>
        <taxon>Kazachstania</taxon>
    </lineage>
</organism>
<gene>
    <name evidence="1" type="primary">KAFR0I01890</name>
    <name evidence="1" type="ORF">KAFR_0I01890</name>
</gene>
<dbReference type="AlphaFoldDB" id="H2B019"/>
<keyword evidence="2" id="KW-1185">Reference proteome</keyword>
<dbReference type="Proteomes" id="UP000005220">
    <property type="component" value="Chromosome 9"/>
</dbReference>
<dbReference type="RefSeq" id="XP_003959104.1">
    <property type="nucleotide sequence ID" value="XM_003959055.1"/>
</dbReference>
<reference evidence="1 2" key="1">
    <citation type="journal article" date="2011" name="Proc. Natl. Acad. Sci. U.S.A.">
        <title>Evolutionary erosion of yeast sex chromosomes by mating-type switching accidents.</title>
        <authorList>
            <person name="Gordon J.L."/>
            <person name="Armisen D."/>
            <person name="Proux-Wera E."/>
            <person name="Oheigeartaigh S.S."/>
            <person name="Byrne K.P."/>
            <person name="Wolfe K.H."/>
        </authorList>
    </citation>
    <scope>NUCLEOTIDE SEQUENCE [LARGE SCALE GENOMIC DNA]</scope>
    <source>
        <strain evidence="2">ATCC 22294 / BCRC 22015 / CBS 2517 / CECT 1963 / NBRC 1671 / NRRL Y-8276</strain>
    </source>
</reference>
<dbReference type="KEGG" id="kaf:KAFR_0I01890"/>
<dbReference type="HOGENOM" id="CLU_2794298_0_0_1"/>
<evidence type="ECO:0000313" key="1">
    <source>
        <dbReference type="EMBL" id="CCF59969.1"/>
    </source>
</evidence>
<name>H2B019_KAZAF</name>
<evidence type="ECO:0000313" key="2">
    <source>
        <dbReference type="Proteomes" id="UP000005220"/>
    </source>
</evidence>
<dbReference type="EMBL" id="HE650829">
    <property type="protein sequence ID" value="CCF59969.1"/>
    <property type="molecule type" value="Genomic_DNA"/>
</dbReference>
<protein>
    <submittedName>
        <fullName evidence="1">Uncharacterized protein</fullName>
    </submittedName>
</protein>
<dbReference type="GeneID" id="13883605"/>
<sequence>MKDIESQLLKFNFSDAWTKKESRNSSKYDNFNSRHLNISISTIPILCKQSCILIAYVPFSLRGRDVTI</sequence>
<dbReference type="InParanoid" id="H2B019"/>